<reference evidence="6" key="1">
    <citation type="journal article" date="2014" name="Int. J. Syst. Evol. Microbiol.">
        <title>Complete genome sequence of Corynebacterium casei LMG S-19264T (=DSM 44701T), isolated from a smear-ripened cheese.</title>
        <authorList>
            <consortium name="US DOE Joint Genome Institute (JGI-PGF)"/>
            <person name="Walter F."/>
            <person name="Albersmeier A."/>
            <person name="Kalinowski J."/>
            <person name="Ruckert C."/>
        </authorList>
    </citation>
    <scope>NUCLEOTIDE SEQUENCE</scope>
    <source>
        <strain evidence="6">NBRC 108769</strain>
    </source>
</reference>
<dbReference type="InterPro" id="IPR012349">
    <property type="entry name" value="Split_barrel_FMN-bd"/>
</dbReference>
<gene>
    <name evidence="6" type="ORF">GCM10007940_45580</name>
</gene>
<protein>
    <submittedName>
        <fullName evidence="6">Flavin oxidoreductase</fullName>
    </submittedName>
</protein>
<comment type="cofactor">
    <cofactor evidence="1">
        <name>FMN</name>
        <dbReference type="ChEBI" id="CHEBI:58210"/>
    </cofactor>
</comment>
<dbReference type="EMBL" id="BSOH01000037">
    <property type="protein sequence ID" value="GLR19942.1"/>
    <property type="molecule type" value="Genomic_DNA"/>
</dbReference>
<feature type="domain" description="Flavin reductase like" evidence="5">
    <location>
        <begin position="30"/>
        <end position="165"/>
    </location>
</feature>
<keyword evidence="7" id="KW-1185">Reference proteome</keyword>
<evidence type="ECO:0000256" key="4">
    <source>
        <dbReference type="ARBA" id="ARBA00038054"/>
    </source>
</evidence>
<evidence type="ECO:0000259" key="5">
    <source>
        <dbReference type="Pfam" id="PF01613"/>
    </source>
</evidence>
<dbReference type="PANTHER" id="PTHR33798:SF5">
    <property type="entry name" value="FLAVIN REDUCTASE LIKE DOMAIN-CONTAINING PROTEIN"/>
    <property type="match status" value="1"/>
</dbReference>
<dbReference type="Proteomes" id="UP001156666">
    <property type="component" value="Unassembled WGS sequence"/>
</dbReference>
<organism evidence="6 7">
    <name type="scientific">Portibacter lacus</name>
    <dbReference type="NCBI Taxonomy" id="1099794"/>
    <lineage>
        <taxon>Bacteria</taxon>
        <taxon>Pseudomonadati</taxon>
        <taxon>Bacteroidota</taxon>
        <taxon>Saprospiria</taxon>
        <taxon>Saprospirales</taxon>
        <taxon>Haliscomenobacteraceae</taxon>
        <taxon>Portibacter</taxon>
    </lineage>
</organism>
<dbReference type="SUPFAM" id="SSF50475">
    <property type="entry name" value="FMN-binding split barrel"/>
    <property type="match status" value="1"/>
</dbReference>
<evidence type="ECO:0000256" key="2">
    <source>
        <dbReference type="ARBA" id="ARBA00022630"/>
    </source>
</evidence>
<dbReference type="GO" id="GO:0016646">
    <property type="term" value="F:oxidoreductase activity, acting on the CH-NH group of donors, NAD or NADP as acceptor"/>
    <property type="evidence" value="ECO:0007669"/>
    <property type="project" value="UniProtKB-ARBA"/>
</dbReference>
<keyword evidence="2" id="KW-0285">Flavoprotein</keyword>
<sequence>MHLRKEDLKALGKVKRLNIINAISGIKPANLIGSISAKKVPNLAIFSSVIHLGSNPGLLGFISRPAGNVHRHTLENIKETGSYTINHVHESFIEQAHYTSAKFDRHESEFEKCGFTEEYIENFQAPYVQESQLKIGMKFLEIVPIKVNNTVLVIGEINHIILPDAVINEEGYIDMEALSTVGISGLNNYYQLQKIGSFPYARTSEVPDFLEK</sequence>
<comment type="similarity">
    <text evidence="4">Belongs to the flavoredoxin family.</text>
</comment>
<evidence type="ECO:0000313" key="6">
    <source>
        <dbReference type="EMBL" id="GLR19942.1"/>
    </source>
</evidence>
<evidence type="ECO:0000256" key="3">
    <source>
        <dbReference type="ARBA" id="ARBA00022643"/>
    </source>
</evidence>
<evidence type="ECO:0000256" key="1">
    <source>
        <dbReference type="ARBA" id="ARBA00001917"/>
    </source>
</evidence>
<dbReference type="RefSeq" id="WP_235293469.1">
    <property type="nucleotide sequence ID" value="NZ_BSOH01000037.1"/>
</dbReference>
<comment type="caution">
    <text evidence="6">The sequence shown here is derived from an EMBL/GenBank/DDBJ whole genome shotgun (WGS) entry which is preliminary data.</text>
</comment>
<evidence type="ECO:0000313" key="7">
    <source>
        <dbReference type="Proteomes" id="UP001156666"/>
    </source>
</evidence>
<name>A0AA37STI8_9BACT</name>
<reference evidence="6" key="2">
    <citation type="submission" date="2023-01" db="EMBL/GenBank/DDBJ databases">
        <title>Draft genome sequence of Portibacter lacus strain NBRC 108769.</title>
        <authorList>
            <person name="Sun Q."/>
            <person name="Mori K."/>
        </authorList>
    </citation>
    <scope>NUCLEOTIDE SEQUENCE</scope>
    <source>
        <strain evidence="6">NBRC 108769</strain>
    </source>
</reference>
<dbReference type="Gene3D" id="2.30.110.10">
    <property type="entry name" value="Electron Transport, Fmn-binding Protein, Chain A"/>
    <property type="match status" value="1"/>
</dbReference>
<proteinExistence type="inferred from homology"/>
<dbReference type="AlphaFoldDB" id="A0AA37STI8"/>
<dbReference type="InterPro" id="IPR002563">
    <property type="entry name" value="Flavin_Rdtase-like_dom"/>
</dbReference>
<dbReference type="Pfam" id="PF01613">
    <property type="entry name" value="Flavin_Reduct"/>
    <property type="match status" value="1"/>
</dbReference>
<accession>A0AA37STI8</accession>
<dbReference type="GO" id="GO:0010181">
    <property type="term" value="F:FMN binding"/>
    <property type="evidence" value="ECO:0007669"/>
    <property type="project" value="InterPro"/>
</dbReference>
<dbReference type="PANTHER" id="PTHR33798">
    <property type="entry name" value="FLAVOPROTEIN OXYGENASE"/>
    <property type="match status" value="1"/>
</dbReference>
<keyword evidence="3" id="KW-0288">FMN</keyword>